<comment type="caution">
    <text evidence="7">The sequence shown here is derived from an EMBL/GenBank/DDBJ whole genome shotgun (WGS) entry which is preliminary data.</text>
</comment>
<dbReference type="SUPFAM" id="SSF103473">
    <property type="entry name" value="MFS general substrate transporter"/>
    <property type="match status" value="1"/>
</dbReference>
<evidence type="ECO:0000256" key="4">
    <source>
        <dbReference type="ARBA" id="ARBA00023136"/>
    </source>
</evidence>
<sequence length="511" mass="54777">MPAASNSSRRPGVQVASSSMGPQPYGGSRLVASVAATLISLACGTNYVYSAWAPQFAERLDLSSTQSNLIGLSGNLGVYSLGVPVGVLIDRRGPRPFVLLGAILLGAGYFSLHQAYDSASGSVAALCFFSYLSGLGSCMAFAAAVKTSALNWPYHRGTATAIPVAAFGLSAFFFSSLGTILFPGNPSAFLKLLSWGTFGLTLFGFLFLRVSSHRTHEASSRRSDGPRPDDSHFRRIPSTDAEASHSRHGARLAPGPVSGDAREPQADVDETSSLMPPPLATTENVVASGVDIDRSHRIDIRGLQLLRTQSFWHLFSIMAILAGTGLMTINNIGNNVNALWKRFDESVSKSFLVHSQQMHVSILSVCSFIGRLLSGVGSDFLVKSLHASRLWCLFVACIVFLVAQVFALSVQNPHLLGLVSAFSGLGHGFLFGVFPSLVTEAFGIRGLSQNWGFMTLAPVLSSNVFNLFYGTTYDGHSAIGPDGKRLCRQGLDCYTIRHERLERAKEDQGQD</sequence>
<dbReference type="PANTHER" id="PTHR21576:SF158">
    <property type="entry name" value="RIBOSOMAL RNA-PROCESSING PROTEIN 12-LIKE CONSERVED DOMAIN-CONTAINING PROTEIN"/>
    <property type="match status" value="1"/>
</dbReference>
<proteinExistence type="predicted"/>
<protein>
    <recommendedName>
        <fullName evidence="9">Major facilitator superfamily domain, general substrate transporter</fullName>
    </recommendedName>
</protein>
<dbReference type="EMBL" id="JAAVMX010000001">
    <property type="protein sequence ID" value="KAF4512940.1"/>
    <property type="molecule type" value="Genomic_DNA"/>
</dbReference>
<keyword evidence="3 6" id="KW-1133">Transmembrane helix</keyword>
<accession>A0A8H4PYZ5</accession>
<feature type="transmembrane region" description="Helical" evidence="6">
    <location>
        <begin position="30"/>
        <end position="49"/>
    </location>
</feature>
<feature type="transmembrane region" description="Helical" evidence="6">
    <location>
        <begin position="96"/>
        <end position="116"/>
    </location>
</feature>
<dbReference type="InterPro" id="IPR011701">
    <property type="entry name" value="MFS"/>
</dbReference>
<evidence type="ECO:0000256" key="5">
    <source>
        <dbReference type="SAM" id="MobiDB-lite"/>
    </source>
</evidence>
<evidence type="ECO:0000256" key="6">
    <source>
        <dbReference type="SAM" id="Phobius"/>
    </source>
</evidence>
<feature type="transmembrane region" description="Helical" evidence="6">
    <location>
        <begin position="157"/>
        <end position="182"/>
    </location>
</feature>
<reference evidence="7 8" key="1">
    <citation type="journal article" date="2020" name="Genome Biol. Evol.">
        <title>A new high-quality draft genome assembly of the Chinese cordyceps Ophiocordyceps sinensis.</title>
        <authorList>
            <person name="Shu R."/>
            <person name="Zhang J."/>
            <person name="Meng Q."/>
            <person name="Zhang H."/>
            <person name="Zhou G."/>
            <person name="Li M."/>
            <person name="Wu P."/>
            <person name="Zhao Y."/>
            <person name="Chen C."/>
            <person name="Qin Q."/>
        </authorList>
    </citation>
    <scope>NUCLEOTIDE SEQUENCE [LARGE SCALE GENOMIC DNA]</scope>
    <source>
        <strain evidence="7 8">IOZ07</strain>
    </source>
</reference>
<keyword evidence="4 6" id="KW-0472">Membrane</keyword>
<dbReference type="Pfam" id="PF07690">
    <property type="entry name" value="MFS_1"/>
    <property type="match status" value="1"/>
</dbReference>
<feature type="transmembrane region" description="Helical" evidence="6">
    <location>
        <begin position="122"/>
        <end position="145"/>
    </location>
</feature>
<dbReference type="PANTHER" id="PTHR21576">
    <property type="entry name" value="UNCHARACTERIZED NODULIN-LIKE PROTEIN"/>
    <property type="match status" value="1"/>
</dbReference>
<feature type="compositionally biased region" description="Polar residues" evidence="5">
    <location>
        <begin position="1"/>
        <end position="21"/>
    </location>
</feature>
<dbReference type="OrthoDB" id="410267at2759"/>
<comment type="subcellular location">
    <subcellularLocation>
        <location evidence="1">Membrane</location>
        <topology evidence="1">Multi-pass membrane protein</topology>
    </subcellularLocation>
</comment>
<dbReference type="Gene3D" id="1.20.1250.20">
    <property type="entry name" value="MFS general substrate transporter like domains"/>
    <property type="match status" value="1"/>
</dbReference>
<feature type="transmembrane region" description="Helical" evidence="6">
    <location>
        <begin position="69"/>
        <end position="89"/>
    </location>
</feature>
<dbReference type="GO" id="GO:0022857">
    <property type="term" value="F:transmembrane transporter activity"/>
    <property type="evidence" value="ECO:0007669"/>
    <property type="project" value="InterPro"/>
</dbReference>
<name>A0A8H4PYZ5_9HYPO</name>
<feature type="transmembrane region" description="Helical" evidence="6">
    <location>
        <begin position="188"/>
        <end position="208"/>
    </location>
</feature>
<evidence type="ECO:0000256" key="2">
    <source>
        <dbReference type="ARBA" id="ARBA00022692"/>
    </source>
</evidence>
<evidence type="ECO:0000256" key="3">
    <source>
        <dbReference type="ARBA" id="ARBA00022989"/>
    </source>
</evidence>
<dbReference type="AlphaFoldDB" id="A0A8H4PYZ5"/>
<feature type="transmembrane region" description="Helical" evidence="6">
    <location>
        <begin position="311"/>
        <end position="333"/>
    </location>
</feature>
<feature type="compositionally biased region" description="Basic and acidic residues" evidence="5">
    <location>
        <begin position="217"/>
        <end position="233"/>
    </location>
</feature>
<feature type="transmembrane region" description="Helical" evidence="6">
    <location>
        <begin position="415"/>
        <end position="438"/>
    </location>
</feature>
<feature type="region of interest" description="Disordered" evidence="5">
    <location>
        <begin position="1"/>
        <end position="24"/>
    </location>
</feature>
<evidence type="ECO:0000313" key="8">
    <source>
        <dbReference type="Proteomes" id="UP000557566"/>
    </source>
</evidence>
<feature type="transmembrane region" description="Helical" evidence="6">
    <location>
        <begin position="390"/>
        <end position="409"/>
    </location>
</feature>
<dbReference type="GO" id="GO:0000329">
    <property type="term" value="C:fungal-type vacuole membrane"/>
    <property type="evidence" value="ECO:0007669"/>
    <property type="project" value="TreeGrafter"/>
</dbReference>
<gene>
    <name evidence="7" type="ORF">G6O67_000268</name>
</gene>
<keyword evidence="2 6" id="KW-0812">Transmembrane</keyword>
<evidence type="ECO:0000256" key="1">
    <source>
        <dbReference type="ARBA" id="ARBA00004141"/>
    </source>
</evidence>
<organism evidence="7 8">
    <name type="scientific">Ophiocordyceps sinensis</name>
    <dbReference type="NCBI Taxonomy" id="72228"/>
    <lineage>
        <taxon>Eukaryota</taxon>
        <taxon>Fungi</taxon>
        <taxon>Dikarya</taxon>
        <taxon>Ascomycota</taxon>
        <taxon>Pezizomycotina</taxon>
        <taxon>Sordariomycetes</taxon>
        <taxon>Hypocreomycetidae</taxon>
        <taxon>Hypocreales</taxon>
        <taxon>Ophiocordycipitaceae</taxon>
        <taxon>Ophiocordyceps</taxon>
    </lineage>
</organism>
<dbReference type="Proteomes" id="UP000557566">
    <property type="component" value="Unassembled WGS sequence"/>
</dbReference>
<feature type="region of interest" description="Disordered" evidence="5">
    <location>
        <begin position="217"/>
        <end position="278"/>
    </location>
</feature>
<evidence type="ECO:0000313" key="7">
    <source>
        <dbReference type="EMBL" id="KAF4512940.1"/>
    </source>
</evidence>
<dbReference type="InterPro" id="IPR036259">
    <property type="entry name" value="MFS_trans_sf"/>
</dbReference>
<keyword evidence="8" id="KW-1185">Reference proteome</keyword>
<evidence type="ECO:0008006" key="9">
    <source>
        <dbReference type="Google" id="ProtNLM"/>
    </source>
</evidence>